<evidence type="ECO:0000256" key="5">
    <source>
        <dbReference type="ARBA" id="ARBA00023002"/>
    </source>
</evidence>
<dbReference type="InterPro" id="IPR004099">
    <property type="entry name" value="Pyr_nucl-diS_OxRdtase_dimer"/>
</dbReference>
<feature type="binding site" evidence="11">
    <location>
        <begin position="138"/>
        <end position="140"/>
    </location>
    <ligand>
        <name>FAD</name>
        <dbReference type="ChEBI" id="CHEBI:57692"/>
    </ligand>
</feature>
<dbReference type="EC" id="1.8.1.4" evidence="2 13"/>
<comment type="similarity">
    <text evidence="1 13">Belongs to the class-I pyridine nucleotide-disulfide oxidoreductase family.</text>
</comment>
<feature type="domain" description="FAD/NAD(P)-binding" evidence="15">
    <location>
        <begin position="5"/>
        <end position="315"/>
    </location>
</feature>
<dbReference type="InterPro" id="IPR001100">
    <property type="entry name" value="Pyr_nuc-diS_OxRdtase"/>
</dbReference>
<name>A0A7V0LUF9_UNCW3</name>
<feature type="binding site" evidence="11">
    <location>
        <begin position="175"/>
        <end position="182"/>
    </location>
    <ligand>
        <name>NAD(+)</name>
        <dbReference type="ChEBI" id="CHEBI:57540"/>
    </ligand>
</feature>
<evidence type="ECO:0000256" key="13">
    <source>
        <dbReference type="RuleBase" id="RU003692"/>
    </source>
</evidence>
<dbReference type="GO" id="GO:0006103">
    <property type="term" value="P:2-oxoglutarate metabolic process"/>
    <property type="evidence" value="ECO:0007669"/>
    <property type="project" value="TreeGrafter"/>
</dbReference>
<dbReference type="InterPro" id="IPR023753">
    <property type="entry name" value="FAD/NAD-binding_dom"/>
</dbReference>
<dbReference type="InterPro" id="IPR050151">
    <property type="entry name" value="Class-I_Pyr_Nuc-Dis_Oxidored"/>
</dbReference>
<feature type="binding site" evidence="11">
    <location>
        <position position="261"/>
    </location>
    <ligand>
        <name>NAD(+)</name>
        <dbReference type="ChEBI" id="CHEBI:57540"/>
    </ligand>
</feature>
<evidence type="ECO:0000256" key="4">
    <source>
        <dbReference type="ARBA" id="ARBA00022827"/>
    </source>
</evidence>
<evidence type="ECO:0000256" key="12">
    <source>
        <dbReference type="PIRSR" id="PIRSR000350-4"/>
    </source>
</evidence>
<dbReference type="NCBIfam" id="TIGR01350">
    <property type="entry name" value="lipoamide_DH"/>
    <property type="match status" value="1"/>
</dbReference>
<dbReference type="PRINTS" id="PR00411">
    <property type="entry name" value="PNDRDTASEI"/>
</dbReference>
<dbReference type="InterPro" id="IPR006258">
    <property type="entry name" value="Lipoamide_DH"/>
</dbReference>
<dbReference type="AlphaFoldDB" id="A0A7V0LUF9"/>
<feature type="binding site" evidence="11">
    <location>
        <position position="300"/>
    </location>
    <ligand>
        <name>FAD</name>
        <dbReference type="ChEBI" id="CHEBI:57692"/>
    </ligand>
</feature>
<feature type="active site" description="Proton acceptor" evidence="10">
    <location>
        <position position="431"/>
    </location>
</feature>
<dbReference type="PANTHER" id="PTHR22912:SF151">
    <property type="entry name" value="DIHYDROLIPOYL DEHYDROGENASE, MITOCHONDRIAL"/>
    <property type="match status" value="1"/>
</dbReference>
<evidence type="ECO:0000256" key="2">
    <source>
        <dbReference type="ARBA" id="ARBA00012608"/>
    </source>
</evidence>
<feature type="domain" description="Pyridine nucleotide-disulphide oxidoreductase dimerisation" evidence="14">
    <location>
        <begin position="333"/>
        <end position="441"/>
    </location>
</feature>
<keyword evidence="11" id="KW-0547">Nucleotide-binding</keyword>
<comment type="cofactor">
    <cofactor evidence="11 13">
        <name>FAD</name>
        <dbReference type="ChEBI" id="CHEBI:57692"/>
    </cofactor>
    <text evidence="11 13">Binds 1 FAD per subunit.</text>
</comment>
<comment type="catalytic activity">
    <reaction evidence="9 13">
        <text>N(6)-[(R)-dihydrolipoyl]-L-lysyl-[protein] + NAD(+) = N(6)-[(R)-lipoyl]-L-lysyl-[protein] + NADH + H(+)</text>
        <dbReference type="Rhea" id="RHEA:15045"/>
        <dbReference type="Rhea" id="RHEA-COMP:10474"/>
        <dbReference type="Rhea" id="RHEA-COMP:10475"/>
        <dbReference type="ChEBI" id="CHEBI:15378"/>
        <dbReference type="ChEBI" id="CHEBI:57540"/>
        <dbReference type="ChEBI" id="CHEBI:57945"/>
        <dbReference type="ChEBI" id="CHEBI:83099"/>
        <dbReference type="ChEBI" id="CHEBI:83100"/>
        <dbReference type="EC" id="1.8.1.4"/>
    </reaction>
</comment>
<evidence type="ECO:0000256" key="6">
    <source>
        <dbReference type="ARBA" id="ARBA00023027"/>
    </source>
</evidence>
<dbReference type="Gene3D" id="3.30.390.30">
    <property type="match status" value="1"/>
</dbReference>
<feature type="binding site" evidence="11">
    <location>
        <position position="198"/>
    </location>
    <ligand>
        <name>NAD(+)</name>
        <dbReference type="ChEBI" id="CHEBI:57540"/>
    </ligand>
</feature>
<dbReference type="FunFam" id="3.30.390.30:FF:000001">
    <property type="entry name" value="Dihydrolipoyl dehydrogenase"/>
    <property type="match status" value="1"/>
</dbReference>
<dbReference type="SUPFAM" id="SSF51905">
    <property type="entry name" value="FAD/NAD(P)-binding domain"/>
    <property type="match status" value="1"/>
</dbReference>
<dbReference type="GO" id="GO:0004148">
    <property type="term" value="F:dihydrolipoyl dehydrogenase (NADH) activity"/>
    <property type="evidence" value="ECO:0007669"/>
    <property type="project" value="UniProtKB-EC"/>
</dbReference>
<reference evidence="16" key="1">
    <citation type="journal article" date="2020" name="mSystems">
        <title>Genome- and Community-Level Interaction Insights into Carbon Utilization and Element Cycling Functions of Hydrothermarchaeota in Hydrothermal Sediment.</title>
        <authorList>
            <person name="Zhou Z."/>
            <person name="Liu Y."/>
            <person name="Xu W."/>
            <person name="Pan J."/>
            <person name="Luo Z.H."/>
            <person name="Li M."/>
        </authorList>
    </citation>
    <scope>NUCLEOTIDE SEQUENCE [LARGE SCALE GENOMIC DNA]</scope>
    <source>
        <strain evidence="16">HyVt-28</strain>
    </source>
</reference>
<dbReference type="PIRSF" id="PIRSF000350">
    <property type="entry name" value="Mercury_reductase_MerA"/>
    <property type="match status" value="1"/>
</dbReference>
<evidence type="ECO:0000256" key="3">
    <source>
        <dbReference type="ARBA" id="ARBA00022630"/>
    </source>
</evidence>
<accession>A0A7V0LUF9</accession>
<evidence type="ECO:0000256" key="8">
    <source>
        <dbReference type="ARBA" id="ARBA00023284"/>
    </source>
</evidence>
<gene>
    <name evidence="16" type="primary">lpdA</name>
    <name evidence="16" type="ORF">ENH14_03295</name>
</gene>
<dbReference type="InterPro" id="IPR012999">
    <property type="entry name" value="Pyr_OxRdtase_I_AS"/>
</dbReference>
<dbReference type="Gene3D" id="3.50.50.60">
    <property type="entry name" value="FAD/NAD(P)-binding domain"/>
    <property type="match status" value="2"/>
</dbReference>
<comment type="caution">
    <text evidence="16">The sequence shown here is derived from an EMBL/GenBank/DDBJ whole genome shotgun (WGS) entry which is preliminary data.</text>
</comment>
<evidence type="ECO:0000256" key="1">
    <source>
        <dbReference type="ARBA" id="ARBA00007532"/>
    </source>
</evidence>
<dbReference type="GO" id="GO:0050660">
    <property type="term" value="F:flavin adenine dinucleotide binding"/>
    <property type="evidence" value="ECO:0007669"/>
    <property type="project" value="InterPro"/>
</dbReference>
<feature type="disulfide bond" description="Redox-active" evidence="12">
    <location>
        <begin position="42"/>
        <end position="47"/>
    </location>
</feature>
<evidence type="ECO:0000256" key="7">
    <source>
        <dbReference type="ARBA" id="ARBA00023157"/>
    </source>
</evidence>
<dbReference type="InterPro" id="IPR016156">
    <property type="entry name" value="FAD/NAD-linked_Rdtase_dimer_sf"/>
</dbReference>
<evidence type="ECO:0000256" key="11">
    <source>
        <dbReference type="PIRSR" id="PIRSR000350-3"/>
    </source>
</evidence>
<keyword evidence="7" id="KW-1015">Disulfide bond</keyword>
<comment type="miscellaneous">
    <text evidence="13">The active site is a redox-active disulfide bond.</text>
</comment>
<dbReference type="InterPro" id="IPR036188">
    <property type="entry name" value="FAD/NAD-bd_sf"/>
</dbReference>
<dbReference type="Pfam" id="PF02852">
    <property type="entry name" value="Pyr_redox_dim"/>
    <property type="match status" value="1"/>
</dbReference>
<dbReference type="SUPFAM" id="SSF55424">
    <property type="entry name" value="FAD/NAD-linked reductases, dimerisation (C-terminal) domain"/>
    <property type="match status" value="1"/>
</dbReference>
<keyword evidence="6 11" id="KW-0520">NAD</keyword>
<evidence type="ECO:0000256" key="10">
    <source>
        <dbReference type="PIRSR" id="PIRSR000350-2"/>
    </source>
</evidence>
<organism evidence="16">
    <name type="scientific">candidate division WOR-3 bacterium</name>
    <dbReference type="NCBI Taxonomy" id="2052148"/>
    <lineage>
        <taxon>Bacteria</taxon>
        <taxon>Bacteria division WOR-3</taxon>
    </lineage>
</organism>
<evidence type="ECO:0000313" key="16">
    <source>
        <dbReference type="EMBL" id="HDL60462.1"/>
    </source>
</evidence>
<feature type="binding site" evidence="11">
    <location>
        <position position="51"/>
    </location>
    <ligand>
        <name>FAD</name>
        <dbReference type="ChEBI" id="CHEBI:57692"/>
    </ligand>
</feature>
<keyword evidence="3 13" id="KW-0285">Flavoprotein</keyword>
<protein>
    <recommendedName>
        <fullName evidence="2 13">Dihydrolipoyl dehydrogenase</fullName>
        <ecNumber evidence="2 13">1.8.1.4</ecNumber>
    </recommendedName>
</protein>
<keyword evidence="5 13" id="KW-0560">Oxidoreductase</keyword>
<proteinExistence type="inferred from homology"/>
<dbReference type="PROSITE" id="PS00076">
    <property type="entry name" value="PYRIDINE_REDOX_1"/>
    <property type="match status" value="1"/>
</dbReference>
<dbReference type="GO" id="GO:0005737">
    <property type="term" value="C:cytoplasm"/>
    <property type="evidence" value="ECO:0007669"/>
    <property type="project" value="UniProtKB-ARBA"/>
</dbReference>
<sequence length="455" mass="49720">MEKKFDVIILGAGPAGYVAAIRLAQLGKKVAVVEEARVGGVCLNSGCIPTKALLEVTSIKDRLNKFSGKGIEIKELSFDLERLLSWKNGVVNKLAKGIEFLFRKNGVELYQGRGVIEESGVVRVGSDMFYSENIVIATGSKPRELPSLPFSNSDIWSSEEALSPASIPEKLLIVGGGVIGVEIGTIYSRLGSEVFIVEMLPEILPGFDHEIRSLVRRNLEKRGIKIYTDSLVENFKNKIAFLKHKEKKIQIRVDKVLVSVGRIPRSDGFRAIGIQVDGKGFVIVDREFRTSIPRVFAVGDVIGGLLLAHKAHREGMDVAEVICGKKITVPRVIPSVVYGSLEIVKCGLTEEEALEKGFKPKIGKFPFSANGRALTAGFNEGFIKVVGDERTERILGIHMLGPGVSELAASACIAIENKLKVKNITQAIHPHPSLSEALMEACENFYKRAIHIPNI</sequence>
<evidence type="ECO:0000259" key="15">
    <source>
        <dbReference type="Pfam" id="PF07992"/>
    </source>
</evidence>
<evidence type="ECO:0000256" key="9">
    <source>
        <dbReference type="ARBA" id="ARBA00049187"/>
    </source>
</evidence>
<dbReference type="PANTHER" id="PTHR22912">
    <property type="entry name" value="DISULFIDE OXIDOREDUCTASE"/>
    <property type="match status" value="1"/>
</dbReference>
<feature type="binding site" evidence="11">
    <location>
        <position position="114"/>
    </location>
    <ligand>
        <name>FAD</name>
        <dbReference type="ChEBI" id="CHEBI:57692"/>
    </ligand>
</feature>
<dbReference type="PRINTS" id="PR00368">
    <property type="entry name" value="FADPNR"/>
</dbReference>
<keyword evidence="4 11" id="KW-0274">FAD</keyword>
<evidence type="ECO:0000259" key="14">
    <source>
        <dbReference type="Pfam" id="PF02852"/>
    </source>
</evidence>
<dbReference type="EMBL" id="DRDR01000141">
    <property type="protein sequence ID" value="HDL60462.1"/>
    <property type="molecule type" value="Genomic_DNA"/>
</dbReference>
<keyword evidence="8 13" id="KW-0676">Redox-active center</keyword>
<dbReference type="Pfam" id="PF07992">
    <property type="entry name" value="Pyr_redox_2"/>
    <property type="match status" value="1"/>
</dbReference>
<dbReference type="Proteomes" id="UP000886381">
    <property type="component" value="Unassembled WGS sequence"/>
</dbReference>